<gene>
    <name evidence="1" type="ORF">CVT26_000554</name>
</gene>
<dbReference type="AlphaFoldDB" id="A0A409VH98"/>
<accession>A0A409VH98</accession>
<organism evidence="1 2">
    <name type="scientific">Gymnopilus dilepis</name>
    <dbReference type="NCBI Taxonomy" id="231916"/>
    <lineage>
        <taxon>Eukaryota</taxon>
        <taxon>Fungi</taxon>
        <taxon>Dikarya</taxon>
        <taxon>Basidiomycota</taxon>
        <taxon>Agaricomycotina</taxon>
        <taxon>Agaricomycetes</taxon>
        <taxon>Agaricomycetidae</taxon>
        <taxon>Agaricales</taxon>
        <taxon>Agaricineae</taxon>
        <taxon>Hymenogastraceae</taxon>
        <taxon>Gymnopilus</taxon>
    </lineage>
</organism>
<proteinExistence type="predicted"/>
<dbReference type="Proteomes" id="UP000284706">
    <property type="component" value="Unassembled WGS sequence"/>
</dbReference>
<evidence type="ECO:0000313" key="1">
    <source>
        <dbReference type="EMBL" id="PPQ65605.1"/>
    </source>
</evidence>
<sequence length="99" mass="11007">MNYADLQRKRLWEQNSMLKKRCLEFIPGFSTQGPTAEEFIFAWETYKTKSFIRSLVLREDSDGSTGIYAALHGAGSIVPETEKMGALSPSAPSATALRC</sequence>
<comment type="caution">
    <text evidence="1">The sequence shown here is derived from an EMBL/GenBank/DDBJ whole genome shotgun (WGS) entry which is preliminary data.</text>
</comment>
<evidence type="ECO:0000313" key="2">
    <source>
        <dbReference type="Proteomes" id="UP000284706"/>
    </source>
</evidence>
<protein>
    <submittedName>
        <fullName evidence="1">Uncharacterized protein</fullName>
    </submittedName>
</protein>
<dbReference type="InParanoid" id="A0A409VH98"/>
<dbReference type="EMBL" id="NHYE01005650">
    <property type="protein sequence ID" value="PPQ65605.1"/>
    <property type="molecule type" value="Genomic_DNA"/>
</dbReference>
<name>A0A409VH98_9AGAR</name>
<reference evidence="1 2" key="1">
    <citation type="journal article" date="2018" name="Evol. Lett.">
        <title>Horizontal gene cluster transfer increased hallucinogenic mushroom diversity.</title>
        <authorList>
            <person name="Reynolds H.T."/>
            <person name="Vijayakumar V."/>
            <person name="Gluck-Thaler E."/>
            <person name="Korotkin H.B."/>
            <person name="Matheny P.B."/>
            <person name="Slot J.C."/>
        </authorList>
    </citation>
    <scope>NUCLEOTIDE SEQUENCE [LARGE SCALE GENOMIC DNA]</scope>
    <source>
        <strain evidence="1 2">SRW20</strain>
    </source>
</reference>
<keyword evidence="2" id="KW-1185">Reference proteome</keyword>